<dbReference type="SUPFAM" id="SSF52113">
    <property type="entry name" value="BRCT domain"/>
    <property type="match status" value="1"/>
</dbReference>
<dbReference type="NCBIfam" id="TIGR00573">
    <property type="entry name" value="dnaq"/>
    <property type="match status" value="1"/>
</dbReference>
<dbReference type="InterPro" id="IPR003325">
    <property type="entry name" value="TerD"/>
</dbReference>
<keyword evidence="3" id="KW-0269">Exonuclease</keyword>
<dbReference type="InterPro" id="IPR001357">
    <property type="entry name" value="BRCT_dom"/>
</dbReference>
<gene>
    <name evidence="5" type="ORF">ATK86_7033</name>
</gene>
<dbReference type="CDD" id="cd06974">
    <property type="entry name" value="TerD_like"/>
    <property type="match status" value="1"/>
</dbReference>
<sequence>MLMQGMTQVDEQQQTAGFGAFTVVDVETSGLRPHRHRVLSVAAVTLDGTGRVTREFHSLIDPGCDPGPVHIHGLTAEVLRGSPEFGQVRDQLTAMLDGRVMVAHNALFDYGFLLQEFARAGGALPVQRRLCTLALARRIALPTPDYRLGTLAMYYGVPQQKAHDALDDTRVLANVLRALVADAAHLGIAPPLLDCAPDSARPTQSRWPVERRGPKQPCDFAYPGKLAVAGRLRQGMKVALTGETRIEREELVARAEAAGLDIMSTVSNRTSVLVTNNAHARTGKARKAFEFGTTVIDEARFVVLLESVEPGHLKGAAVPEVAAPRRSTVPARAISGRLAGRRILVLGGTHGEAAAARSRIVEFGGSAAVNLSATVTDLVLLAGGESDRRARKARELALAVHGPDLLEQGAIAPAAVPAASTAPGPAEVRPAEPTVLSRGQVIDVPIAEGGNMWTLRATWSQLSAPTVDLVAFLLGSDERVDDSDDFLFYNQPESQGAKLSEDGPNEQSITLVLDDLPEHCTRVVLAASLDGAGLTFGDVGAIELDFAAGTESSTAIRSTLDAATVERTLLLAELYLRGEDWRLRAVGQGYETDLAELARRYGVDVDE</sequence>
<evidence type="ECO:0000259" key="4">
    <source>
        <dbReference type="SMART" id="SM00479"/>
    </source>
</evidence>
<dbReference type="GO" id="GO:0003677">
    <property type="term" value="F:DNA binding"/>
    <property type="evidence" value="ECO:0007669"/>
    <property type="project" value="InterPro"/>
</dbReference>
<dbReference type="PANTHER" id="PTHR30231:SF4">
    <property type="entry name" value="PROTEIN NEN2"/>
    <property type="match status" value="1"/>
</dbReference>
<dbReference type="Pfam" id="PF00533">
    <property type="entry name" value="BRCT"/>
    <property type="match status" value="1"/>
</dbReference>
<dbReference type="GO" id="GO:0003887">
    <property type="term" value="F:DNA-directed DNA polymerase activity"/>
    <property type="evidence" value="ECO:0007669"/>
    <property type="project" value="InterPro"/>
</dbReference>
<dbReference type="Gene3D" id="3.30.420.10">
    <property type="entry name" value="Ribonuclease H-like superfamily/Ribonuclease H"/>
    <property type="match status" value="1"/>
</dbReference>
<keyword evidence="1" id="KW-0540">Nuclease</keyword>
<dbReference type="FunFam" id="3.30.420.10:FF:000045">
    <property type="entry name" value="3'-5' exonuclease DinG"/>
    <property type="match status" value="1"/>
</dbReference>
<dbReference type="Gene3D" id="2.60.60.30">
    <property type="entry name" value="sav2460 like domains"/>
    <property type="match status" value="1"/>
</dbReference>
<dbReference type="AlphaFoldDB" id="A0A2N3VLQ2"/>
<dbReference type="SMART" id="SM00479">
    <property type="entry name" value="EXOIII"/>
    <property type="match status" value="1"/>
</dbReference>
<dbReference type="CDD" id="cd06127">
    <property type="entry name" value="DEDDh"/>
    <property type="match status" value="1"/>
</dbReference>
<dbReference type="InterPro" id="IPR013520">
    <property type="entry name" value="Ribonucl_H"/>
</dbReference>
<dbReference type="GO" id="GO:0005829">
    <property type="term" value="C:cytosol"/>
    <property type="evidence" value="ECO:0007669"/>
    <property type="project" value="TreeGrafter"/>
</dbReference>
<evidence type="ECO:0000256" key="3">
    <source>
        <dbReference type="ARBA" id="ARBA00022839"/>
    </source>
</evidence>
<dbReference type="InterPro" id="IPR036397">
    <property type="entry name" value="RNaseH_sf"/>
</dbReference>
<dbReference type="Proteomes" id="UP000233766">
    <property type="component" value="Unassembled WGS sequence"/>
</dbReference>
<protein>
    <submittedName>
        <fullName evidence="5">DNA polymerase-3 subunit epsilon</fullName>
    </submittedName>
</protein>
<evidence type="ECO:0000313" key="5">
    <source>
        <dbReference type="EMBL" id="PKV82543.1"/>
    </source>
</evidence>
<dbReference type="SUPFAM" id="SSF53098">
    <property type="entry name" value="Ribonuclease H-like"/>
    <property type="match status" value="1"/>
</dbReference>
<organism evidence="5 6">
    <name type="scientific">Nocardia fluminea</name>
    <dbReference type="NCBI Taxonomy" id="134984"/>
    <lineage>
        <taxon>Bacteria</taxon>
        <taxon>Bacillati</taxon>
        <taxon>Actinomycetota</taxon>
        <taxon>Actinomycetes</taxon>
        <taxon>Mycobacteriales</taxon>
        <taxon>Nocardiaceae</taxon>
        <taxon>Nocardia</taxon>
    </lineage>
</organism>
<dbReference type="Gene3D" id="3.40.50.10190">
    <property type="entry name" value="BRCT domain"/>
    <property type="match status" value="1"/>
</dbReference>
<evidence type="ECO:0000256" key="2">
    <source>
        <dbReference type="ARBA" id="ARBA00022801"/>
    </source>
</evidence>
<keyword evidence="2" id="KW-0378">Hydrolase</keyword>
<accession>A0A2N3VLQ2</accession>
<dbReference type="GO" id="GO:0008408">
    <property type="term" value="F:3'-5' exonuclease activity"/>
    <property type="evidence" value="ECO:0007669"/>
    <property type="project" value="TreeGrafter"/>
</dbReference>
<dbReference type="GO" id="GO:0006260">
    <property type="term" value="P:DNA replication"/>
    <property type="evidence" value="ECO:0007669"/>
    <property type="project" value="InterPro"/>
</dbReference>
<proteinExistence type="predicted"/>
<dbReference type="EMBL" id="PJMW01000002">
    <property type="protein sequence ID" value="PKV82543.1"/>
    <property type="molecule type" value="Genomic_DNA"/>
</dbReference>
<dbReference type="Pfam" id="PF00929">
    <property type="entry name" value="RNase_T"/>
    <property type="match status" value="1"/>
</dbReference>
<dbReference type="InterPro" id="IPR036420">
    <property type="entry name" value="BRCT_dom_sf"/>
</dbReference>
<dbReference type="Pfam" id="PF02342">
    <property type="entry name" value="TerD"/>
    <property type="match status" value="1"/>
</dbReference>
<comment type="caution">
    <text evidence="5">The sequence shown here is derived from an EMBL/GenBank/DDBJ whole genome shotgun (WGS) entry which is preliminary data.</text>
</comment>
<evidence type="ECO:0000313" key="6">
    <source>
        <dbReference type="Proteomes" id="UP000233766"/>
    </source>
</evidence>
<dbReference type="PANTHER" id="PTHR30231">
    <property type="entry name" value="DNA POLYMERASE III SUBUNIT EPSILON"/>
    <property type="match status" value="1"/>
</dbReference>
<evidence type="ECO:0000256" key="1">
    <source>
        <dbReference type="ARBA" id="ARBA00022722"/>
    </source>
</evidence>
<keyword evidence="6" id="KW-1185">Reference proteome</keyword>
<dbReference type="InterPro" id="IPR006054">
    <property type="entry name" value="DnaQ"/>
</dbReference>
<feature type="domain" description="Exonuclease" evidence="4">
    <location>
        <begin position="20"/>
        <end position="185"/>
    </location>
</feature>
<name>A0A2N3VLQ2_9NOCA</name>
<reference evidence="5 6" key="1">
    <citation type="submission" date="2017-12" db="EMBL/GenBank/DDBJ databases">
        <title>Sequencing the genomes of 1000 Actinobacteria strains.</title>
        <authorList>
            <person name="Klenk H.-P."/>
        </authorList>
    </citation>
    <scope>NUCLEOTIDE SEQUENCE [LARGE SCALE GENOMIC DNA]</scope>
    <source>
        <strain evidence="5 6">DSM 44489</strain>
    </source>
</reference>
<dbReference type="InterPro" id="IPR012337">
    <property type="entry name" value="RNaseH-like_sf"/>
</dbReference>